<proteinExistence type="predicted"/>
<evidence type="ECO:0000313" key="3">
    <source>
        <dbReference type="Proteomes" id="UP000001317"/>
    </source>
</evidence>
<dbReference type="STRING" id="458817.Shal_3812"/>
<dbReference type="EMBL" id="CP000931">
    <property type="protein sequence ID" value="ABZ78352.1"/>
    <property type="molecule type" value="Genomic_DNA"/>
</dbReference>
<dbReference type="RefSeq" id="WP_012278870.1">
    <property type="nucleotide sequence ID" value="NC_010334.1"/>
</dbReference>
<dbReference type="OrthoDB" id="6267327at2"/>
<evidence type="ECO:0008006" key="4">
    <source>
        <dbReference type="Google" id="ProtNLM"/>
    </source>
</evidence>
<dbReference type="eggNOG" id="ENOG5031IF1">
    <property type="taxonomic scope" value="Bacteria"/>
</dbReference>
<keyword evidence="1" id="KW-0732">Signal</keyword>
<protein>
    <recommendedName>
        <fullName evidence="4">Orphan protein</fullName>
    </recommendedName>
</protein>
<dbReference type="AlphaFoldDB" id="B0TVP9"/>
<keyword evidence="3" id="KW-1185">Reference proteome</keyword>
<sequence>MNYSNITNIPFSGRMAFIAVLLISFSFIGQANANEFTAKEKAAISEHYDILAEHQAESDQALESKLQAEFDEQVLDSEQEFMELTCATHGLDFDSEFEVCYE</sequence>
<feature type="chain" id="PRO_5002756188" description="Orphan protein" evidence="1">
    <location>
        <begin position="34"/>
        <end position="102"/>
    </location>
</feature>
<dbReference type="KEGG" id="shl:Shal_3812"/>
<dbReference type="Proteomes" id="UP000001317">
    <property type="component" value="Chromosome"/>
</dbReference>
<accession>B0TVP9</accession>
<evidence type="ECO:0000256" key="1">
    <source>
        <dbReference type="SAM" id="SignalP"/>
    </source>
</evidence>
<dbReference type="HOGENOM" id="CLU_160028_0_0_6"/>
<name>B0TVP9_SHEHH</name>
<feature type="signal peptide" evidence="1">
    <location>
        <begin position="1"/>
        <end position="33"/>
    </location>
</feature>
<gene>
    <name evidence="2" type="ordered locus">Shal_3812</name>
</gene>
<organism evidence="2 3">
    <name type="scientific">Shewanella halifaxensis (strain HAW-EB4)</name>
    <dbReference type="NCBI Taxonomy" id="458817"/>
    <lineage>
        <taxon>Bacteria</taxon>
        <taxon>Pseudomonadati</taxon>
        <taxon>Pseudomonadota</taxon>
        <taxon>Gammaproteobacteria</taxon>
        <taxon>Alteromonadales</taxon>
        <taxon>Shewanellaceae</taxon>
        <taxon>Shewanella</taxon>
    </lineage>
</organism>
<reference evidence="2" key="1">
    <citation type="submission" date="2008-01" db="EMBL/GenBank/DDBJ databases">
        <title>Complete sequence of Shewanella halifaxensis HAW-EB4.</title>
        <authorList>
            <consortium name="US DOE Joint Genome Institute"/>
            <person name="Copeland A."/>
            <person name="Lucas S."/>
            <person name="Lapidus A."/>
            <person name="Glavina del Rio T."/>
            <person name="Dalin E."/>
            <person name="Tice H."/>
            <person name="Bruce D."/>
            <person name="Goodwin L."/>
            <person name="Pitluck S."/>
            <person name="Sims D."/>
            <person name="Brettin T."/>
            <person name="Detter J.C."/>
            <person name="Han C."/>
            <person name="Kuske C.R."/>
            <person name="Schmutz J."/>
            <person name="Larimer F."/>
            <person name="Land M."/>
            <person name="Hauser L."/>
            <person name="Kyrpides N."/>
            <person name="Kim E."/>
            <person name="Zhao J.-S."/>
            <person name="Richardson P."/>
        </authorList>
    </citation>
    <scope>NUCLEOTIDE SEQUENCE [LARGE SCALE GENOMIC DNA]</scope>
    <source>
        <strain evidence="2">HAW-EB4</strain>
    </source>
</reference>
<evidence type="ECO:0000313" key="2">
    <source>
        <dbReference type="EMBL" id="ABZ78352.1"/>
    </source>
</evidence>